<feature type="compositionally biased region" description="Basic and acidic residues" evidence="1">
    <location>
        <begin position="101"/>
        <end position="110"/>
    </location>
</feature>
<proteinExistence type="predicted"/>
<sequence length="110" mass="12204">MANVCCPIELEPKTLKEHQISQARDVAVEIVLKKEGNEATSLFIQGMHPVVDVKEITGRDEQVEELLNKDKHADQTTPIGTSCQCSCPSAQRESPTYQSNKLKEPVSAHF</sequence>
<organism evidence="2 3">
    <name type="scientific">Lithospermum erythrorhizon</name>
    <name type="common">Purple gromwell</name>
    <name type="synonym">Lithospermum officinale var. erythrorhizon</name>
    <dbReference type="NCBI Taxonomy" id="34254"/>
    <lineage>
        <taxon>Eukaryota</taxon>
        <taxon>Viridiplantae</taxon>
        <taxon>Streptophyta</taxon>
        <taxon>Embryophyta</taxon>
        <taxon>Tracheophyta</taxon>
        <taxon>Spermatophyta</taxon>
        <taxon>Magnoliopsida</taxon>
        <taxon>eudicotyledons</taxon>
        <taxon>Gunneridae</taxon>
        <taxon>Pentapetalae</taxon>
        <taxon>asterids</taxon>
        <taxon>lamiids</taxon>
        <taxon>Boraginales</taxon>
        <taxon>Boraginaceae</taxon>
        <taxon>Boraginoideae</taxon>
        <taxon>Lithospermeae</taxon>
        <taxon>Lithospermum</taxon>
    </lineage>
</organism>
<dbReference type="EMBL" id="BAABME010004970">
    <property type="protein sequence ID" value="GAA0164160.1"/>
    <property type="molecule type" value="Genomic_DNA"/>
</dbReference>
<gene>
    <name evidence="2" type="ORF">LIER_19863</name>
</gene>
<dbReference type="PANTHER" id="PTHR34808:SF5">
    <property type="entry name" value="SMP DOMAIN-CONTAINING PROTEIN"/>
    <property type="match status" value="1"/>
</dbReference>
<dbReference type="PANTHER" id="PTHR34808">
    <property type="entry name" value="EXPRESSED PROTEIN"/>
    <property type="match status" value="1"/>
</dbReference>
<protein>
    <submittedName>
        <fullName evidence="2">Uncharacterized protein</fullName>
    </submittedName>
</protein>
<dbReference type="AlphaFoldDB" id="A0AAV3QKV1"/>
<evidence type="ECO:0000313" key="2">
    <source>
        <dbReference type="EMBL" id="GAA0164160.1"/>
    </source>
</evidence>
<evidence type="ECO:0000256" key="1">
    <source>
        <dbReference type="SAM" id="MobiDB-lite"/>
    </source>
</evidence>
<dbReference type="Proteomes" id="UP001454036">
    <property type="component" value="Unassembled WGS sequence"/>
</dbReference>
<accession>A0AAV3QKV1</accession>
<name>A0AAV3QKV1_LITER</name>
<comment type="caution">
    <text evidence="2">The sequence shown here is derived from an EMBL/GenBank/DDBJ whole genome shotgun (WGS) entry which is preliminary data.</text>
</comment>
<keyword evidence="3" id="KW-1185">Reference proteome</keyword>
<feature type="compositionally biased region" description="Polar residues" evidence="1">
    <location>
        <begin position="75"/>
        <end position="100"/>
    </location>
</feature>
<evidence type="ECO:0000313" key="3">
    <source>
        <dbReference type="Proteomes" id="UP001454036"/>
    </source>
</evidence>
<reference evidence="2 3" key="1">
    <citation type="submission" date="2024-01" db="EMBL/GenBank/DDBJ databases">
        <title>The complete chloroplast genome sequence of Lithospermum erythrorhizon: insights into the phylogenetic relationship among Boraginaceae species and the maternal lineages of purple gromwells.</title>
        <authorList>
            <person name="Okada T."/>
            <person name="Watanabe K."/>
        </authorList>
    </citation>
    <scope>NUCLEOTIDE SEQUENCE [LARGE SCALE GENOMIC DNA]</scope>
</reference>
<feature type="region of interest" description="Disordered" evidence="1">
    <location>
        <begin position="70"/>
        <end position="110"/>
    </location>
</feature>